<dbReference type="EMBL" id="FMXE01000007">
    <property type="protein sequence ID" value="SDA59786.1"/>
    <property type="molecule type" value="Genomic_DNA"/>
</dbReference>
<dbReference type="AlphaFoldDB" id="A0A1G5WQ33"/>
<evidence type="ECO:0000259" key="1">
    <source>
        <dbReference type="Pfam" id="PF02230"/>
    </source>
</evidence>
<sequence>MKHSIRFEYESHFFLSHEPTFKEKEIWLVVHGYGQLAEFFVRKFKSFYSPERLFIAPEGTNYNYLEGFQGRVGANWMTKHERETAIANNHRLLDKLIGSFMEHYEEKPKVHVLGFSQGAATATRWASNWSGKIDTLVLWSGGFALDLNIEAANEAFAETEMFLVLGEKDDLITSESIQKQEELIRNLGKQVERLTFDGGHELDTEVLDKIINANK</sequence>
<dbReference type="SUPFAM" id="SSF53474">
    <property type="entry name" value="alpha/beta-Hydrolases"/>
    <property type="match status" value="1"/>
</dbReference>
<feature type="domain" description="Phospholipase/carboxylesterase/thioesterase" evidence="1">
    <location>
        <begin position="19"/>
        <end position="211"/>
    </location>
</feature>
<keyword evidence="3" id="KW-1185">Reference proteome</keyword>
<evidence type="ECO:0000313" key="3">
    <source>
        <dbReference type="Proteomes" id="UP000198756"/>
    </source>
</evidence>
<dbReference type="InterPro" id="IPR029058">
    <property type="entry name" value="AB_hydrolase_fold"/>
</dbReference>
<proteinExistence type="predicted"/>
<dbReference type="RefSeq" id="WP_092729044.1">
    <property type="nucleotide sequence ID" value="NZ_FMXE01000007.1"/>
</dbReference>
<dbReference type="Pfam" id="PF02230">
    <property type="entry name" value="Abhydrolase_2"/>
    <property type="match status" value="1"/>
</dbReference>
<dbReference type="STRING" id="279824.SAMN03080617_01203"/>
<dbReference type="InterPro" id="IPR003140">
    <property type="entry name" value="PLipase/COase/thioEstase"/>
</dbReference>
<gene>
    <name evidence="2" type="ORF">SAMN03080617_01203</name>
</gene>
<protein>
    <submittedName>
        <fullName evidence="2">Predicted esterase</fullName>
    </submittedName>
</protein>
<accession>A0A1G5WQ33</accession>
<name>A0A1G5WQ33_9BACT</name>
<dbReference type="OrthoDB" id="595091at2"/>
<dbReference type="Proteomes" id="UP000198756">
    <property type="component" value="Unassembled WGS sequence"/>
</dbReference>
<reference evidence="3" key="1">
    <citation type="submission" date="2016-10" db="EMBL/GenBank/DDBJ databases">
        <authorList>
            <person name="Varghese N."/>
            <person name="Submissions S."/>
        </authorList>
    </citation>
    <scope>NUCLEOTIDE SEQUENCE [LARGE SCALE GENOMIC DNA]</scope>
    <source>
        <strain evidence="3">DSM 22703</strain>
    </source>
</reference>
<dbReference type="GO" id="GO:0016787">
    <property type="term" value="F:hydrolase activity"/>
    <property type="evidence" value="ECO:0007669"/>
    <property type="project" value="InterPro"/>
</dbReference>
<dbReference type="Gene3D" id="3.40.50.1820">
    <property type="entry name" value="alpha/beta hydrolase"/>
    <property type="match status" value="1"/>
</dbReference>
<organism evidence="2 3">
    <name type="scientific">Algoriphagus alkaliphilus</name>
    <dbReference type="NCBI Taxonomy" id="279824"/>
    <lineage>
        <taxon>Bacteria</taxon>
        <taxon>Pseudomonadati</taxon>
        <taxon>Bacteroidota</taxon>
        <taxon>Cytophagia</taxon>
        <taxon>Cytophagales</taxon>
        <taxon>Cyclobacteriaceae</taxon>
        <taxon>Algoriphagus</taxon>
    </lineage>
</organism>
<evidence type="ECO:0000313" key="2">
    <source>
        <dbReference type="EMBL" id="SDA59786.1"/>
    </source>
</evidence>